<dbReference type="AlphaFoldDB" id="A0A5A5U1Z8"/>
<evidence type="ECO:0000313" key="2">
    <source>
        <dbReference type="Proteomes" id="UP000323274"/>
    </source>
</evidence>
<accession>A0A5A5U1Z8</accession>
<name>A0A5A5U1Z8_LEUCI</name>
<evidence type="ECO:0000313" key="1">
    <source>
        <dbReference type="EMBL" id="GDZ84478.1"/>
    </source>
</evidence>
<sequence>MRIIDENLSLIKDKKDIDYYFRHDSKLKSVFLELQRIDTHYYDLSGNLIIYVNGKYAEKNRIWLKKLLLTECITRVSSSEISDYTKKRMINNYRYGIDYNIYTINRIDPVKFERLKLIKGEAINNYPVICLLLGKNLGAKVFKHFISTKCVERYYTKESLEVMSNLVWLKGSVPINILAKFFIEHNNYHSSPSVEFEWSYEKEKAYIISTIKALDNIGYWRNYDLEIRYCRDIQPKMVDINPNQLLITNMKQKSRAKKIDLL</sequence>
<reference evidence="1 2" key="1">
    <citation type="submission" date="2019-04" db="EMBL/GenBank/DDBJ databases">
        <title>A pseudo-fructophilic Leuconostoc citreum strain F192-5 isolated from peel of satsuma mandarin: the first report for isolation and characterization of strain-dependent fructophilic-like characteristics.</title>
        <authorList>
            <person name="Maeno S."/>
            <person name="Tanizawa Y."/>
            <person name="Kajikawa A."/>
            <person name="Kanesaki Y."/>
            <person name="Kubota E."/>
            <person name="Arita M."/>
            <person name="Leon D."/>
            <person name="Endo A."/>
        </authorList>
    </citation>
    <scope>NUCLEOTIDE SEQUENCE [LARGE SCALE GENOMIC DNA]</scope>
    <source>
        <strain evidence="1 2">F192-5</strain>
    </source>
</reference>
<gene>
    <name evidence="1" type="ORF">LCIT_17200</name>
</gene>
<dbReference type="Proteomes" id="UP000323274">
    <property type="component" value="Unassembled WGS sequence"/>
</dbReference>
<dbReference type="EMBL" id="BJJW01000013">
    <property type="protein sequence ID" value="GDZ84478.1"/>
    <property type="molecule type" value="Genomic_DNA"/>
</dbReference>
<organism evidence="1 2">
    <name type="scientific">Leuconostoc citreum</name>
    <dbReference type="NCBI Taxonomy" id="33964"/>
    <lineage>
        <taxon>Bacteria</taxon>
        <taxon>Bacillati</taxon>
        <taxon>Bacillota</taxon>
        <taxon>Bacilli</taxon>
        <taxon>Lactobacillales</taxon>
        <taxon>Lactobacillaceae</taxon>
        <taxon>Leuconostoc</taxon>
    </lineage>
</organism>
<proteinExistence type="predicted"/>
<protein>
    <submittedName>
        <fullName evidence="1">Uncharacterized protein</fullName>
    </submittedName>
</protein>
<comment type="caution">
    <text evidence="1">The sequence shown here is derived from an EMBL/GenBank/DDBJ whole genome shotgun (WGS) entry which is preliminary data.</text>
</comment>
<dbReference type="RefSeq" id="WP_149334750.1">
    <property type="nucleotide sequence ID" value="NZ_BJJW01000013.1"/>
</dbReference>